<dbReference type="Proteomes" id="UP000216752">
    <property type="component" value="Chromosome"/>
</dbReference>
<accession>A0ABZ3ITB2</accession>
<name>A0ABZ3ITB2_9FIRM</name>
<evidence type="ECO:0000256" key="1">
    <source>
        <dbReference type="ARBA" id="ARBA00022670"/>
    </source>
</evidence>
<evidence type="ECO:0000313" key="5">
    <source>
        <dbReference type="Proteomes" id="UP000216752"/>
    </source>
</evidence>
<protein>
    <recommendedName>
        <fullName evidence="3">Peptidase M41 FtsH extracellular domain-containing protein</fullName>
    </recommendedName>
</protein>
<dbReference type="InterPro" id="IPR011546">
    <property type="entry name" value="Pept_M41_FtsH_extracell"/>
</dbReference>
<evidence type="ECO:0000256" key="2">
    <source>
        <dbReference type="ARBA" id="ARBA00022801"/>
    </source>
</evidence>
<proteinExistence type="predicted"/>
<keyword evidence="1" id="KW-0645">Protease</keyword>
<feature type="domain" description="Peptidase M41 FtsH extracellular" evidence="3">
    <location>
        <begin position="42"/>
        <end position="100"/>
    </location>
</feature>
<reference evidence="4" key="1">
    <citation type="submission" date="2024-05" db="EMBL/GenBank/DDBJ databases">
        <title>Isolation and characterization of Sporomusa carbonis sp. nov., a carboxydotrophic hydrogenogen in the genus of Sporomusa isolated from a charcoal burning pile.</title>
        <authorList>
            <person name="Boeer T."/>
            <person name="Rosenbaum F."/>
            <person name="Eysell L."/>
            <person name="Mueller V."/>
            <person name="Daniel R."/>
            <person name="Poehlein A."/>
        </authorList>
    </citation>
    <scope>NUCLEOTIDE SEQUENCE [LARGE SCALE GENOMIC DNA]</scope>
    <source>
        <strain evidence="4">DSM 10669</strain>
    </source>
</reference>
<gene>
    <name evidence="4" type="ORF">SPSIL_050150</name>
</gene>
<dbReference type="EMBL" id="CP155573">
    <property type="protein sequence ID" value="XFO68791.1"/>
    <property type="molecule type" value="Genomic_DNA"/>
</dbReference>
<dbReference type="Pfam" id="PF06480">
    <property type="entry name" value="FtsH_ext"/>
    <property type="match status" value="1"/>
</dbReference>
<keyword evidence="5" id="KW-1185">Reference proteome</keyword>
<dbReference type="Gene3D" id="3.30.720.210">
    <property type="match status" value="1"/>
</dbReference>
<evidence type="ECO:0000259" key="3">
    <source>
        <dbReference type="Pfam" id="PF06480"/>
    </source>
</evidence>
<organism evidence="4 5">
    <name type="scientific">Sporomusa silvacetica DSM 10669</name>
    <dbReference type="NCBI Taxonomy" id="1123289"/>
    <lineage>
        <taxon>Bacteria</taxon>
        <taxon>Bacillati</taxon>
        <taxon>Bacillota</taxon>
        <taxon>Negativicutes</taxon>
        <taxon>Selenomonadales</taxon>
        <taxon>Sporomusaceae</taxon>
        <taxon>Sporomusa</taxon>
    </lineage>
</organism>
<evidence type="ECO:0000313" key="4">
    <source>
        <dbReference type="EMBL" id="XFO68791.1"/>
    </source>
</evidence>
<keyword evidence="2" id="KW-0378">Hydrolase</keyword>
<sequence length="112" mass="12722">MRFGEFAVIPDTQNRIIGDGEKQILPNFCGFGRSFVAFGNKYSQLLQEIDQQRITSVSITDNCLRGKLKDGQEFFAIIPNDSSSLINTMHKKNINIKFEQSPPPPWWSNGSR</sequence>
<dbReference type="RefSeq" id="WP_094603270.1">
    <property type="nucleotide sequence ID" value="NZ_CP155573.1"/>
</dbReference>